<proteinExistence type="predicted"/>
<name>A0ABT6ZHM8_9ACTN</name>
<accession>A0ABT6ZHM8</accession>
<evidence type="ECO:0000313" key="2">
    <source>
        <dbReference type="Proteomes" id="UP001431693"/>
    </source>
</evidence>
<comment type="caution">
    <text evidence="1">The sequence shown here is derived from an EMBL/GenBank/DDBJ whole genome shotgun (WGS) entry which is preliminary data.</text>
</comment>
<organism evidence="1 2">
    <name type="scientific">Kribbibacterium absianum</name>
    <dbReference type="NCBI Taxonomy" id="3044210"/>
    <lineage>
        <taxon>Bacteria</taxon>
        <taxon>Bacillati</taxon>
        <taxon>Actinomycetota</taxon>
        <taxon>Coriobacteriia</taxon>
        <taxon>Coriobacteriales</taxon>
        <taxon>Kribbibacteriaceae</taxon>
        <taxon>Kribbibacterium</taxon>
    </lineage>
</organism>
<reference evidence="1" key="1">
    <citation type="submission" date="2023-05" db="EMBL/GenBank/DDBJ databases">
        <title>[olsenella] sp. nov., isolated from a pig farm feces dump.</title>
        <authorList>
            <person name="Chang Y.-H."/>
        </authorList>
    </citation>
    <scope>NUCLEOTIDE SEQUENCE</scope>
    <source>
        <strain evidence="1">YH-ols2217</strain>
    </source>
</reference>
<protein>
    <submittedName>
        <fullName evidence="1">CDP-alcohol phosphatidyltransferase</fullName>
    </submittedName>
</protein>
<dbReference type="EMBL" id="JASJEX010000001">
    <property type="protein sequence ID" value="MDJ1128552.1"/>
    <property type="molecule type" value="Genomic_DNA"/>
</dbReference>
<gene>
    <name evidence="1" type="ORF">QJ043_00420</name>
</gene>
<keyword evidence="2" id="KW-1185">Reference proteome</keyword>
<sequence length="114" mass="12660">MGVRAEEALDLNVDGLADYLRCNHSVYMQAGDKLYYLTDVNDHYWRAQDTSVLNHKNHYTDCSDLVPTVSEFLALPFVDGKTIADAGEVVFYESTKPRSEVEAEAAAAGVEPED</sequence>
<evidence type="ECO:0000313" key="1">
    <source>
        <dbReference type="EMBL" id="MDJ1128552.1"/>
    </source>
</evidence>
<dbReference type="RefSeq" id="WP_283712196.1">
    <property type="nucleotide sequence ID" value="NZ_JASJEW010000001.1"/>
</dbReference>
<dbReference type="Proteomes" id="UP001431693">
    <property type="component" value="Unassembled WGS sequence"/>
</dbReference>